<evidence type="ECO:0000313" key="2">
    <source>
        <dbReference type="Proteomes" id="UP000053831"/>
    </source>
</evidence>
<keyword evidence="2" id="KW-1185">Reference proteome</keyword>
<gene>
    <name evidence="1" type="ORF">ESCO_000882</name>
</gene>
<name>A0A0M9VTC9_ESCWE</name>
<dbReference type="Proteomes" id="UP000053831">
    <property type="component" value="Unassembled WGS sequence"/>
</dbReference>
<reference evidence="1 2" key="1">
    <citation type="submission" date="2015-07" db="EMBL/GenBank/DDBJ databases">
        <title>The genome of the fungus Escovopsis weberi, a specialized disease agent of ant agriculture.</title>
        <authorList>
            <person name="de Man T.J."/>
            <person name="Stajich J.E."/>
            <person name="Kubicek C.P."/>
            <person name="Chenthamara K."/>
            <person name="Atanasova L."/>
            <person name="Druzhinina I.S."/>
            <person name="Birnbaum S."/>
            <person name="Barribeau S.M."/>
            <person name="Teiling C."/>
            <person name="Suen G."/>
            <person name="Currie C."/>
            <person name="Gerardo N.M."/>
        </authorList>
    </citation>
    <scope>NUCLEOTIDE SEQUENCE [LARGE SCALE GENOMIC DNA]</scope>
</reference>
<comment type="caution">
    <text evidence="1">The sequence shown here is derived from an EMBL/GenBank/DDBJ whole genome shotgun (WGS) entry which is preliminary data.</text>
</comment>
<proteinExistence type="predicted"/>
<dbReference type="OrthoDB" id="3439512at2759"/>
<evidence type="ECO:0000313" key="1">
    <source>
        <dbReference type="EMBL" id="KOS18669.1"/>
    </source>
</evidence>
<accession>A0A0M9VTC9</accession>
<dbReference type="EMBL" id="LGSR01000020">
    <property type="protein sequence ID" value="KOS18669.1"/>
    <property type="molecule type" value="Genomic_DNA"/>
</dbReference>
<organism evidence="1 2">
    <name type="scientific">Escovopsis weberi</name>
    <dbReference type="NCBI Taxonomy" id="150374"/>
    <lineage>
        <taxon>Eukaryota</taxon>
        <taxon>Fungi</taxon>
        <taxon>Dikarya</taxon>
        <taxon>Ascomycota</taxon>
        <taxon>Pezizomycotina</taxon>
        <taxon>Sordariomycetes</taxon>
        <taxon>Hypocreomycetidae</taxon>
        <taxon>Hypocreales</taxon>
        <taxon>Hypocreaceae</taxon>
        <taxon>Escovopsis</taxon>
    </lineage>
</organism>
<dbReference type="AlphaFoldDB" id="A0A0M9VTC9"/>
<protein>
    <submittedName>
        <fullName evidence="1">Uncharacterized protein</fullName>
    </submittedName>
</protein>
<sequence length="173" mass="19902">MNLINAYDRESQADVDIVATDPRVLTWASFKTRGEDFFRAFDQYSYPESMRDLKFKTTWRGIEEWEGGTFEKLLAAFKSLVKDENVPLLAEDFAHWAKCQAVSFNMKEDLVYVGSDESETAVQNAINKLKNFLALVIQMPRQVTHCIVLQSKTSSRVMYKWMSHVGLSQATEL</sequence>